<dbReference type="GO" id="GO:0043190">
    <property type="term" value="C:ATP-binding cassette (ABC) transporter complex"/>
    <property type="evidence" value="ECO:0007669"/>
    <property type="project" value="InterPro"/>
</dbReference>
<evidence type="ECO:0000256" key="2">
    <source>
        <dbReference type="ARBA" id="ARBA00022448"/>
    </source>
</evidence>
<dbReference type="InterPro" id="IPR000914">
    <property type="entry name" value="SBP_5_dom"/>
</dbReference>
<keyword evidence="3" id="KW-0732">Signal</keyword>
<evidence type="ECO:0000313" key="5">
    <source>
        <dbReference type="EMBL" id="VEJ35331.1"/>
    </source>
</evidence>
<comment type="similarity">
    <text evidence="1">Belongs to the bacterial solute-binding protein 5 family.</text>
</comment>
<name>A0A448V198_9FIRM</name>
<evidence type="ECO:0000256" key="1">
    <source>
        <dbReference type="ARBA" id="ARBA00005695"/>
    </source>
</evidence>
<organism evidence="5 6">
    <name type="scientific">Aedoeadaptatus ivorii</name>
    <dbReference type="NCBI Taxonomy" id="54006"/>
    <lineage>
        <taxon>Bacteria</taxon>
        <taxon>Bacillati</taxon>
        <taxon>Bacillota</taxon>
        <taxon>Tissierellia</taxon>
        <taxon>Tissierellales</taxon>
        <taxon>Peptoniphilaceae</taxon>
        <taxon>Aedoeadaptatus</taxon>
    </lineage>
</organism>
<accession>A0A448V198</accession>
<dbReference type="RefSeq" id="WP_126465144.1">
    <property type="nucleotide sequence ID" value="NZ_LR134523.1"/>
</dbReference>
<feature type="domain" description="Solute-binding protein family 5" evidence="4">
    <location>
        <begin position="86"/>
        <end position="461"/>
    </location>
</feature>
<dbReference type="PANTHER" id="PTHR30290:SF9">
    <property type="entry name" value="OLIGOPEPTIDE-BINDING PROTEIN APPA"/>
    <property type="match status" value="1"/>
</dbReference>
<evidence type="ECO:0000259" key="4">
    <source>
        <dbReference type="Pfam" id="PF00496"/>
    </source>
</evidence>
<dbReference type="InterPro" id="IPR039424">
    <property type="entry name" value="SBP_5"/>
</dbReference>
<dbReference type="GO" id="GO:1904680">
    <property type="term" value="F:peptide transmembrane transporter activity"/>
    <property type="evidence" value="ECO:0007669"/>
    <property type="project" value="TreeGrafter"/>
</dbReference>
<reference evidence="5 6" key="1">
    <citation type="submission" date="2018-12" db="EMBL/GenBank/DDBJ databases">
        <authorList>
            <consortium name="Pathogen Informatics"/>
        </authorList>
    </citation>
    <scope>NUCLEOTIDE SEQUENCE [LARGE SCALE GENOMIC DNA]</scope>
    <source>
        <strain evidence="5 6">NCTC13079</strain>
    </source>
</reference>
<keyword evidence="2" id="KW-0813">Transport</keyword>
<proteinExistence type="inferred from homology"/>
<dbReference type="Gene3D" id="3.40.190.10">
    <property type="entry name" value="Periplasmic binding protein-like II"/>
    <property type="match status" value="1"/>
</dbReference>
<dbReference type="PIRSF" id="PIRSF002741">
    <property type="entry name" value="MppA"/>
    <property type="match status" value="1"/>
</dbReference>
<protein>
    <submittedName>
        <fullName evidence="5">Binding protein ygiS</fullName>
    </submittedName>
</protein>
<dbReference type="OrthoDB" id="9772924at2"/>
<dbReference type="PROSITE" id="PS51257">
    <property type="entry name" value="PROKAR_LIPOPROTEIN"/>
    <property type="match status" value="1"/>
</dbReference>
<dbReference type="Pfam" id="PF00496">
    <property type="entry name" value="SBP_bac_5"/>
    <property type="match status" value="1"/>
</dbReference>
<evidence type="ECO:0000256" key="3">
    <source>
        <dbReference type="ARBA" id="ARBA00022729"/>
    </source>
</evidence>
<gene>
    <name evidence="5" type="primary">ygiS</name>
    <name evidence="5" type="ORF">NCTC13079_00633</name>
</gene>
<dbReference type="GO" id="GO:0015833">
    <property type="term" value="P:peptide transport"/>
    <property type="evidence" value="ECO:0007669"/>
    <property type="project" value="TreeGrafter"/>
</dbReference>
<dbReference type="KEGG" id="piv:NCTC13079_00633"/>
<dbReference type="GO" id="GO:0042597">
    <property type="term" value="C:periplasmic space"/>
    <property type="evidence" value="ECO:0007669"/>
    <property type="project" value="UniProtKB-ARBA"/>
</dbReference>
<dbReference type="CDD" id="cd08513">
    <property type="entry name" value="PBP2_thermophilic_Hb8_like"/>
    <property type="match status" value="1"/>
</dbReference>
<dbReference type="Proteomes" id="UP000269544">
    <property type="component" value="Chromosome"/>
</dbReference>
<dbReference type="Gene3D" id="3.10.105.10">
    <property type="entry name" value="Dipeptide-binding Protein, Domain 3"/>
    <property type="match status" value="1"/>
</dbReference>
<dbReference type="PANTHER" id="PTHR30290">
    <property type="entry name" value="PERIPLASMIC BINDING COMPONENT OF ABC TRANSPORTER"/>
    <property type="match status" value="1"/>
</dbReference>
<dbReference type="InterPro" id="IPR030678">
    <property type="entry name" value="Peptide/Ni-bd"/>
</dbReference>
<sequence>MKARKFLVLLLSLLLLLVGCSGGLRSAKEIDSKDRPVAERREGGTLHVPLTNIDTLNPLLTENQSYFQLSKLLYDQLFVFEGSGRMIPSLVEHVEVSNGGRRVSLTLRKGIFWEDGTPLTTKDVDATFRAIKAMDAEAPYPRMIRHSAGVRSAKPLADMMRAVIFDARNIDFEFDRPYGNFREMLAFPILPSHLMSTEDMAEKDDFKVTGSGPYIFKKFEKNKKVFLEKNPNYHGNLPYVDEIVGIILSDPAAIRQAYEAEQIDLCVLDDYTWDKYRAGHPKRLEPFESQRVETVCLNTANADLSDPALRKALDFAVNKGRIRDSLYLSQGTIANFFLNPKISGGLFAKEEAYTSTDAAAELLDKAGYKDTNGDGYREKPGGAPLRLSILVDPAYEKMKTEAGMLKDDWAKIGVQCELKTLAVPTEGEAEEGGDFLSTVKSGGYQIAIVGMNFSAAPDLESVLHSASVGEMNLSRYGNPEADRILEKLALTRGEDERRALVQELYGIFQKDTPYIPILFKQKVLIKGDRVQGMLRPNVYNVYNGMDDVYLSEE</sequence>
<keyword evidence="6" id="KW-1185">Reference proteome</keyword>
<dbReference type="EMBL" id="LR134523">
    <property type="protein sequence ID" value="VEJ35331.1"/>
    <property type="molecule type" value="Genomic_DNA"/>
</dbReference>
<dbReference type="AlphaFoldDB" id="A0A448V198"/>
<dbReference type="SUPFAM" id="SSF53850">
    <property type="entry name" value="Periplasmic binding protein-like II"/>
    <property type="match status" value="1"/>
</dbReference>
<evidence type="ECO:0000313" key="6">
    <source>
        <dbReference type="Proteomes" id="UP000269544"/>
    </source>
</evidence>